<keyword evidence="1" id="KW-0676">Redox-active center</keyword>
<evidence type="ECO:0000313" key="2">
    <source>
        <dbReference type="EMBL" id="CAD8852497.1"/>
    </source>
</evidence>
<evidence type="ECO:0000256" key="1">
    <source>
        <dbReference type="ARBA" id="ARBA00023284"/>
    </source>
</evidence>
<dbReference type="InterPro" id="IPR036249">
    <property type="entry name" value="Thioredoxin-like_sf"/>
</dbReference>
<dbReference type="AlphaFoldDB" id="A0A7S1F902"/>
<gene>
    <name evidence="2" type="ORF">NSCI0253_LOCUS26847</name>
</gene>
<dbReference type="InterPro" id="IPR004480">
    <property type="entry name" value="Monothiol_GRX-rel"/>
</dbReference>
<dbReference type="Gene3D" id="3.40.30.10">
    <property type="entry name" value="Glutaredoxin"/>
    <property type="match status" value="1"/>
</dbReference>
<dbReference type="PANTHER" id="PTHR10293">
    <property type="entry name" value="GLUTAREDOXIN FAMILY MEMBER"/>
    <property type="match status" value="1"/>
</dbReference>
<dbReference type="SUPFAM" id="SSF52833">
    <property type="entry name" value="Thioredoxin-like"/>
    <property type="match status" value="1"/>
</dbReference>
<dbReference type="PROSITE" id="PS51354">
    <property type="entry name" value="GLUTAREDOXIN_2"/>
    <property type="match status" value="1"/>
</dbReference>
<name>A0A7S1F902_NOCSC</name>
<sequence>MFATPMKRVLHPFASVRLGRPSCLRPVKSVNLCRAFAAAVDPIASTKQLYDNVVRKSVETFQANQAAVKSDLDQALSENKLVLFMEGPVDSPKSELSLNVVKMLTQVQAVPLLAIDVLAHPSILGYTVEKSGKPRTPHLYVDGNFAGDHDSLLSSYNSGGLQKYGTDSTRSTGKAFGGELPIALY</sequence>
<reference evidence="2" key="1">
    <citation type="submission" date="2021-01" db="EMBL/GenBank/DDBJ databases">
        <authorList>
            <person name="Corre E."/>
            <person name="Pelletier E."/>
            <person name="Niang G."/>
            <person name="Scheremetjew M."/>
            <person name="Finn R."/>
            <person name="Kale V."/>
            <person name="Holt S."/>
            <person name="Cochrane G."/>
            <person name="Meng A."/>
            <person name="Brown T."/>
            <person name="Cohen L."/>
        </authorList>
    </citation>
    <scope>NUCLEOTIDE SEQUENCE</scope>
</reference>
<protein>
    <submittedName>
        <fullName evidence="2">Uncharacterized protein</fullName>
    </submittedName>
</protein>
<dbReference type="EMBL" id="HBFQ01037946">
    <property type="protein sequence ID" value="CAD8852497.1"/>
    <property type="molecule type" value="Transcribed_RNA"/>
</dbReference>
<proteinExistence type="predicted"/>
<accession>A0A7S1F902</accession>
<dbReference type="PANTHER" id="PTHR10293:SF16">
    <property type="entry name" value="GLUTAREDOXIN-RELATED PROTEIN 5, MITOCHONDRIAL"/>
    <property type="match status" value="1"/>
</dbReference>
<organism evidence="2">
    <name type="scientific">Noctiluca scintillans</name>
    <name type="common">Sea sparkle</name>
    <name type="synonym">Red tide dinoflagellate</name>
    <dbReference type="NCBI Taxonomy" id="2966"/>
    <lineage>
        <taxon>Eukaryota</taxon>
        <taxon>Sar</taxon>
        <taxon>Alveolata</taxon>
        <taxon>Dinophyceae</taxon>
        <taxon>Noctilucales</taxon>
        <taxon>Noctilucaceae</taxon>
        <taxon>Noctiluca</taxon>
    </lineage>
</organism>